<dbReference type="PANTHER" id="PTHR10342:SF274">
    <property type="entry name" value="ARYLSULFATASE B"/>
    <property type="match status" value="1"/>
</dbReference>
<dbReference type="InterPro" id="IPR017850">
    <property type="entry name" value="Alkaline_phosphatase_core_sf"/>
</dbReference>
<name>A0ABM0GYZ0_SACKO</name>
<evidence type="ECO:0000313" key="9">
    <source>
        <dbReference type="Proteomes" id="UP000694865"/>
    </source>
</evidence>
<dbReference type="Gene3D" id="3.40.720.10">
    <property type="entry name" value="Alkaline Phosphatase, subunit A"/>
    <property type="match status" value="1"/>
</dbReference>
<comment type="cofactor">
    <cofactor evidence="1">
        <name>Ca(2+)</name>
        <dbReference type="ChEBI" id="CHEBI:29108"/>
    </cofactor>
</comment>
<dbReference type="Proteomes" id="UP000694865">
    <property type="component" value="Unplaced"/>
</dbReference>
<sequence>MTSPNTDIENCSTPDIHVQSDERTFQAVHSVTKLVDEGVKKPVVNFQPDSSLSNAHSGDKEDIQPDSRPNIVFVLADDLGWHDVGYHDSVIKTPNIDQLAAEGVKLENYYVSSWCAPSRVNLMTGRYRIRTGLYGDVCDFMGIHETTLADKLYEAGYYTAMVGKWHLSGFEHAECYPTHRGFQTFLGYHGGSQNYFTHRRGGPHAPYDFWANDTSIAVKYEGQYSTMIFADEAQRIIRQHNTKQPLFLYLSFQAVHVPLLVPPSYEDQYRSLIEDDKRRVYAAMASCMDEAIGNVTATLKEKGLWNNTVFIFSSARLNFKHDFCLDNGATPTDGGSNWPLRGRKGLWYEGGIRAVGFVNSHLLSDHVTGTTNHELIHVTDWFPTLLRLAKADLHGLKPLDGIDQWETISRGNVTNRKEVLLNFIPGDTNGVVNENHEGEATADYFDTMPFSAIRVGDWKLLTGNSVIEGNWVKPVELGLRFIRPKKHGRVELYNIKEDPKERKNQANKNKEKLHELLRKLKHYSEQINTDVRMA</sequence>
<dbReference type="RefSeq" id="XP_002740506.1">
    <property type="nucleotide sequence ID" value="XM_002740460.1"/>
</dbReference>
<keyword evidence="4" id="KW-0378">Hydrolase</keyword>
<evidence type="ECO:0000256" key="7">
    <source>
        <dbReference type="SAM" id="MobiDB-lite"/>
    </source>
</evidence>
<evidence type="ECO:0000256" key="4">
    <source>
        <dbReference type="ARBA" id="ARBA00022801"/>
    </source>
</evidence>
<dbReference type="Gene3D" id="3.30.1120.10">
    <property type="match status" value="1"/>
</dbReference>
<dbReference type="Pfam" id="PF00884">
    <property type="entry name" value="Sulfatase"/>
    <property type="match status" value="1"/>
</dbReference>
<keyword evidence="9" id="KW-1185">Reference proteome</keyword>
<keyword evidence="6" id="KW-0325">Glycoprotein</keyword>
<dbReference type="InterPro" id="IPR000917">
    <property type="entry name" value="Sulfatase_N"/>
</dbReference>
<protein>
    <submittedName>
        <fullName evidence="10">Arylsulfatase I-like</fullName>
    </submittedName>
</protein>
<proteinExistence type="inferred from homology"/>
<dbReference type="InterPro" id="IPR024607">
    <property type="entry name" value="Sulfatase_CS"/>
</dbReference>
<evidence type="ECO:0000313" key="10">
    <source>
        <dbReference type="RefSeq" id="XP_002740506.1"/>
    </source>
</evidence>
<evidence type="ECO:0000259" key="8">
    <source>
        <dbReference type="Pfam" id="PF00884"/>
    </source>
</evidence>
<comment type="similarity">
    <text evidence="2">Belongs to the sulfatase family.</text>
</comment>
<dbReference type="InterPro" id="IPR047115">
    <property type="entry name" value="ARSB"/>
</dbReference>
<evidence type="ECO:0000256" key="6">
    <source>
        <dbReference type="ARBA" id="ARBA00023180"/>
    </source>
</evidence>
<organism evidence="9 10">
    <name type="scientific">Saccoglossus kowalevskii</name>
    <name type="common">Acorn worm</name>
    <dbReference type="NCBI Taxonomy" id="10224"/>
    <lineage>
        <taxon>Eukaryota</taxon>
        <taxon>Metazoa</taxon>
        <taxon>Hemichordata</taxon>
        <taxon>Enteropneusta</taxon>
        <taxon>Harrimaniidae</taxon>
        <taxon>Saccoglossus</taxon>
    </lineage>
</organism>
<feature type="domain" description="Sulfatase N-terminal" evidence="8">
    <location>
        <begin position="69"/>
        <end position="390"/>
    </location>
</feature>
<keyword evidence="3" id="KW-0479">Metal-binding</keyword>
<dbReference type="GeneID" id="100377698"/>
<accession>A0ABM0GYZ0</accession>
<evidence type="ECO:0000256" key="1">
    <source>
        <dbReference type="ARBA" id="ARBA00001913"/>
    </source>
</evidence>
<feature type="compositionally biased region" description="Polar residues" evidence="7">
    <location>
        <begin position="47"/>
        <end position="56"/>
    </location>
</feature>
<feature type="region of interest" description="Disordered" evidence="7">
    <location>
        <begin position="46"/>
        <end position="66"/>
    </location>
</feature>
<evidence type="ECO:0000256" key="2">
    <source>
        <dbReference type="ARBA" id="ARBA00008779"/>
    </source>
</evidence>
<dbReference type="PANTHER" id="PTHR10342">
    <property type="entry name" value="ARYLSULFATASE"/>
    <property type="match status" value="1"/>
</dbReference>
<dbReference type="SUPFAM" id="SSF53649">
    <property type="entry name" value="Alkaline phosphatase-like"/>
    <property type="match status" value="1"/>
</dbReference>
<evidence type="ECO:0000256" key="5">
    <source>
        <dbReference type="ARBA" id="ARBA00022837"/>
    </source>
</evidence>
<dbReference type="PROSITE" id="PS00149">
    <property type="entry name" value="SULFATASE_2"/>
    <property type="match status" value="1"/>
</dbReference>
<evidence type="ECO:0000256" key="3">
    <source>
        <dbReference type="ARBA" id="ARBA00022723"/>
    </source>
</evidence>
<dbReference type="CDD" id="cd16029">
    <property type="entry name" value="4-S"/>
    <property type="match status" value="1"/>
</dbReference>
<gene>
    <name evidence="10" type="primary">LOC100377698</name>
</gene>
<keyword evidence="5" id="KW-0106">Calcium</keyword>
<reference evidence="10" key="1">
    <citation type="submission" date="2025-08" db="UniProtKB">
        <authorList>
            <consortium name="RefSeq"/>
        </authorList>
    </citation>
    <scope>IDENTIFICATION</scope>
    <source>
        <tissue evidence="10">Testes</tissue>
    </source>
</reference>